<protein>
    <recommendedName>
        <fullName evidence="1">Glycoamylase-like domain-containing protein</fullName>
    </recommendedName>
</protein>
<dbReference type="Gene3D" id="1.50.10.140">
    <property type="match status" value="1"/>
</dbReference>
<accession>A0A7W5ZR44</accession>
<evidence type="ECO:0000259" key="1">
    <source>
        <dbReference type="Pfam" id="PF10091"/>
    </source>
</evidence>
<reference evidence="2 3" key="1">
    <citation type="submission" date="2020-08" db="EMBL/GenBank/DDBJ databases">
        <title>Genomic Encyclopedia of Type Strains, Phase IV (KMG-IV): sequencing the most valuable type-strain genomes for metagenomic binning, comparative biology and taxonomic classification.</title>
        <authorList>
            <person name="Goeker M."/>
        </authorList>
    </citation>
    <scope>NUCLEOTIDE SEQUENCE [LARGE SCALE GENOMIC DNA]</scope>
    <source>
        <strain evidence="2 3">DSM 17976</strain>
    </source>
</reference>
<evidence type="ECO:0000313" key="3">
    <source>
        <dbReference type="Proteomes" id="UP000541352"/>
    </source>
</evidence>
<dbReference type="PROSITE" id="PS51257">
    <property type="entry name" value="PROKAR_LIPOPROTEIN"/>
    <property type="match status" value="1"/>
</dbReference>
<dbReference type="AlphaFoldDB" id="A0A7W5ZR44"/>
<sequence>MVTLKPLLYFASVSALIVSTSFFSCKTQNIATPEKFYYTLVTVNDQQSGGFYANNTNLLPKIEISFSAPLNTTSATAAISLVERQSSAKIPLNYTFFKADSAVRLVPQQPLKSITQYSILVGPELESRKTTLLNTNINLGLTTALDTADKFPRISDDELLTLVQKQTFRYFWEFGHPVSGLARERNTSGDVCTSGGTGFGVMAMVVAVERGFITRQQAVERLAKMTDFLKNKTKTHHGVFPHWLNGTTGATVPFSTYDNGGDLVETAYLIQGLMTARQYFDKKTTEETALRQTINDICNAVEWDWHTKNGEKVLYWHWSPNYEWRMNHQIHGWNECLITYFLAAGSPTHSINKDVYTNGWAENGKMKNGKQFYGVTLPLGFDLGGPLFFSHYSFLGLNPKGLKDQYADYWQQNLAHTQINYKYCLANPKNYSGYSADCWGLTASDTNNGYAAHSPTEDLGVISPTAAISAMPYTPQESMRALRFFYYKLGDKIWKDYGFVDGFNLTNLWWANSFLAIDQGPIICMIENHRTGLLWKLFMSCPEVQTSKTKLGFE</sequence>
<proteinExistence type="predicted"/>
<dbReference type="EMBL" id="JACIBY010000009">
    <property type="protein sequence ID" value="MBB3840102.1"/>
    <property type="molecule type" value="Genomic_DNA"/>
</dbReference>
<feature type="domain" description="Glycoamylase-like" evidence="1">
    <location>
        <begin position="327"/>
        <end position="542"/>
    </location>
</feature>
<organism evidence="2 3">
    <name type="scientific">Runella defluvii</name>
    <dbReference type="NCBI Taxonomy" id="370973"/>
    <lineage>
        <taxon>Bacteria</taxon>
        <taxon>Pseudomonadati</taxon>
        <taxon>Bacteroidota</taxon>
        <taxon>Cytophagia</taxon>
        <taxon>Cytophagales</taxon>
        <taxon>Spirosomataceae</taxon>
        <taxon>Runella</taxon>
    </lineage>
</organism>
<gene>
    <name evidence="2" type="ORF">FHS57_004115</name>
</gene>
<dbReference type="InterPro" id="IPR019282">
    <property type="entry name" value="Glycoamylase-like_cons_dom"/>
</dbReference>
<name>A0A7W5ZR44_9BACT</name>
<dbReference type="RefSeq" id="WP_183976867.1">
    <property type="nucleotide sequence ID" value="NZ_JACIBY010000009.1"/>
</dbReference>
<comment type="caution">
    <text evidence="2">The sequence shown here is derived from an EMBL/GenBank/DDBJ whole genome shotgun (WGS) entry which is preliminary data.</text>
</comment>
<dbReference type="Proteomes" id="UP000541352">
    <property type="component" value="Unassembled WGS sequence"/>
</dbReference>
<dbReference type="Pfam" id="PF10091">
    <property type="entry name" value="Glycoamylase"/>
    <property type="match status" value="1"/>
</dbReference>
<evidence type="ECO:0000313" key="2">
    <source>
        <dbReference type="EMBL" id="MBB3840102.1"/>
    </source>
</evidence>
<keyword evidence="3" id="KW-1185">Reference proteome</keyword>